<evidence type="ECO:0000256" key="21">
    <source>
        <dbReference type="SAM" id="MobiDB-lite"/>
    </source>
</evidence>
<evidence type="ECO:0000313" key="23">
    <source>
        <dbReference type="EMBL" id="EFJ41706.1"/>
    </source>
</evidence>
<dbReference type="SUPFAM" id="SSF52540">
    <property type="entry name" value="P-loop containing nucleoside triphosphate hydrolases"/>
    <property type="match status" value="1"/>
</dbReference>
<comment type="cofactor">
    <cofactor evidence="1">
        <name>Zn(2+)</name>
        <dbReference type="ChEBI" id="CHEBI:29105"/>
    </cofactor>
</comment>
<keyword evidence="24" id="KW-1185">Reference proteome</keyword>
<evidence type="ECO:0000256" key="19">
    <source>
        <dbReference type="PROSITE-ProRule" id="PRU00471"/>
    </source>
</evidence>
<dbReference type="OrthoDB" id="18797at2759"/>
<evidence type="ECO:0000256" key="16">
    <source>
        <dbReference type="ARBA" id="ARBA00023242"/>
    </source>
</evidence>
<dbReference type="GO" id="GO:0000722">
    <property type="term" value="P:telomere maintenance via recombination"/>
    <property type="evidence" value="ECO:0007669"/>
    <property type="project" value="UniProtKB-ARBA"/>
</dbReference>
<evidence type="ECO:0000259" key="22">
    <source>
        <dbReference type="PROSITE" id="PS51131"/>
    </source>
</evidence>
<dbReference type="GO" id="GO:0043047">
    <property type="term" value="F:single-stranded telomeric DNA binding"/>
    <property type="evidence" value="ECO:0007669"/>
    <property type="project" value="TreeGrafter"/>
</dbReference>
<dbReference type="GO" id="GO:0051880">
    <property type="term" value="F:G-quadruplex DNA binding"/>
    <property type="evidence" value="ECO:0007669"/>
    <property type="project" value="TreeGrafter"/>
</dbReference>
<name>D8UEV3_VOLCA</name>
<evidence type="ECO:0000256" key="20">
    <source>
        <dbReference type="SAM" id="Coils"/>
    </source>
</evidence>
<comment type="subcellular location">
    <subcellularLocation>
        <location evidence="3">Chromosome</location>
    </subcellularLocation>
    <subcellularLocation>
        <location evidence="2">Nucleus</location>
    </subcellularLocation>
</comment>
<dbReference type="PANTHER" id="PTHR18867">
    <property type="entry name" value="RAD50"/>
    <property type="match status" value="1"/>
</dbReference>
<keyword evidence="16" id="KW-0539">Nucleus</keyword>
<dbReference type="FunCoup" id="D8UEV3">
    <property type="interactions" value="1601"/>
</dbReference>
<feature type="region of interest" description="Disordered" evidence="21">
    <location>
        <begin position="124"/>
        <end position="156"/>
    </location>
</feature>
<feature type="coiled-coil region" evidence="20">
    <location>
        <begin position="171"/>
        <end position="198"/>
    </location>
</feature>
<feature type="compositionally biased region" description="Basic and acidic residues" evidence="21">
    <location>
        <begin position="137"/>
        <end position="150"/>
    </location>
</feature>
<feature type="non-terminal residue" evidence="23">
    <location>
        <position position="1"/>
    </location>
</feature>
<dbReference type="GO" id="GO:0046872">
    <property type="term" value="F:metal ion binding"/>
    <property type="evidence" value="ECO:0007669"/>
    <property type="project" value="UniProtKB-UniRule"/>
</dbReference>
<feature type="binding site" evidence="19">
    <location>
        <position position="562"/>
    </location>
    <ligand>
        <name>Zn(2+)</name>
        <dbReference type="ChEBI" id="CHEBI:29105"/>
    </ligand>
</feature>
<reference evidence="23 24" key="1">
    <citation type="journal article" date="2010" name="Science">
        <title>Genomic analysis of organismal complexity in the multicellular green alga Volvox carteri.</title>
        <authorList>
            <person name="Prochnik S.E."/>
            <person name="Umen J."/>
            <person name="Nedelcu A.M."/>
            <person name="Hallmann A."/>
            <person name="Miller S.M."/>
            <person name="Nishii I."/>
            <person name="Ferris P."/>
            <person name="Kuo A."/>
            <person name="Mitros T."/>
            <person name="Fritz-Laylin L.K."/>
            <person name="Hellsten U."/>
            <person name="Chapman J."/>
            <person name="Simakov O."/>
            <person name="Rensing S.A."/>
            <person name="Terry A."/>
            <person name="Pangilinan J."/>
            <person name="Kapitonov V."/>
            <person name="Jurka J."/>
            <person name="Salamov A."/>
            <person name="Shapiro H."/>
            <person name="Schmutz J."/>
            <person name="Grimwood J."/>
            <person name="Lindquist E."/>
            <person name="Lucas S."/>
            <person name="Grigoriev I.V."/>
            <person name="Schmitt R."/>
            <person name="Kirk D."/>
            <person name="Rokhsar D.S."/>
        </authorList>
    </citation>
    <scope>NUCLEOTIDE SEQUENCE [LARGE SCALE GENOMIC DNA]</scope>
    <source>
        <strain evidence="24">f. Nagariensis / Eve</strain>
    </source>
</reference>
<dbReference type="InterPro" id="IPR013134">
    <property type="entry name" value="Zn_hook_RAD50"/>
</dbReference>
<feature type="coiled-coil region" evidence="20">
    <location>
        <begin position="589"/>
        <end position="657"/>
    </location>
</feature>
<dbReference type="EMBL" id="GL378391">
    <property type="protein sequence ID" value="EFJ41706.1"/>
    <property type="molecule type" value="Genomic_DNA"/>
</dbReference>
<evidence type="ECO:0000256" key="5">
    <source>
        <dbReference type="ARBA" id="ARBA00017893"/>
    </source>
</evidence>
<keyword evidence="8" id="KW-0547">Nucleotide-binding</keyword>
<keyword evidence="14 20" id="KW-0175">Coiled coil</keyword>
<accession>D8UEV3</accession>
<evidence type="ECO:0000256" key="18">
    <source>
        <dbReference type="ARBA" id="ARBA00049360"/>
    </source>
</evidence>
<dbReference type="PANTHER" id="PTHR18867:SF12">
    <property type="entry name" value="DNA REPAIR PROTEIN RAD50"/>
    <property type="match status" value="1"/>
</dbReference>
<protein>
    <recommendedName>
        <fullName evidence="5">DNA repair protein RAD50</fullName>
    </recommendedName>
</protein>
<dbReference type="Gene3D" id="3.40.50.300">
    <property type="entry name" value="P-loop containing nucleotide triphosphate hydrolases"/>
    <property type="match status" value="1"/>
</dbReference>
<evidence type="ECO:0000256" key="2">
    <source>
        <dbReference type="ARBA" id="ARBA00004123"/>
    </source>
</evidence>
<evidence type="ECO:0000256" key="7">
    <source>
        <dbReference type="ARBA" id="ARBA00022723"/>
    </source>
</evidence>
<dbReference type="GO" id="GO:0000794">
    <property type="term" value="C:condensed nuclear chromosome"/>
    <property type="evidence" value="ECO:0007669"/>
    <property type="project" value="TreeGrafter"/>
</dbReference>
<dbReference type="STRING" id="3068.D8UEV3"/>
<dbReference type="PROSITE" id="PS51131">
    <property type="entry name" value="ZN_HOOK"/>
    <property type="match status" value="1"/>
</dbReference>
<dbReference type="GO" id="GO:0007004">
    <property type="term" value="P:telomere maintenance via telomerase"/>
    <property type="evidence" value="ECO:0007669"/>
    <property type="project" value="TreeGrafter"/>
</dbReference>
<evidence type="ECO:0000256" key="11">
    <source>
        <dbReference type="ARBA" id="ARBA00022833"/>
    </source>
</evidence>
<dbReference type="InParanoid" id="D8UEV3"/>
<dbReference type="GO" id="GO:0006302">
    <property type="term" value="P:double-strand break repair"/>
    <property type="evidence" value="ECO:0007669"/>
    <property type="project" value="TreeGrafter"/>
</dbReference>
<dbReference type="GO" id="GO:0016787">
    <property type="term" value="F:hydrolase activity"/>
    <property type="evidence" value="ECO:0007669"/>
    <property type="project" value="UniProtKB-KW"/>
</dbReference>
<evidence type="ECO:0000256" key="1">
    <source>
        <dbReference type="ARBA" id="ARBA00001947"/>
    </source>
</evidence>
<dbReference type="KEGG" id="vcn:VOLCADRAFT_119635"/>
<keyword evidence="15" id="KW-0234">DNA repair</keyword>
<keyword evidence="11 19" id="KW-0862">Zinc</keyword>
<sequence>AVLENVIFVHQEESNWPLAEGKVLKEKFDDIFAATKYTKALEALRKLRTEKAQSLKEYRLSMETLKQVKDMATHHMGQREEAKSRVADCQAQMASFETKIRDLEQQRSALASKLGEIDSLARDMSSRRGQLEQLRATNREREDRFRNEGREDFEESSEELQAHLVDSDRVAAGKQQRCTALEREVEAARSRKEAMAAQHQRDCLRHGQLAGEAANHASNVAERDRAIRATAVALALPLPMQGEQTADGSFSSAAAEGFCREVATRVQELEGRVRALRADARTNEGRLSSAVDAATAQLARAQEGLRLKRVQLEDNRNAISNCGAQIQGSQFTEVSARALREDAERAEELYRRKQMEESSSDAARQVEAARQEVEAATRRMSELRAERQRAAAAAEGSARLRLKRTDLESKEEQLSKVVAARRLDLTKALALPAGEALPAPGALRARAEGVLGRLRGEEADHLRASQEAHRAAETAKSALTARRGEVSRCQADMERLRGELRHGMAAAVGEVGVSEEEYNNKIVTMQQVEDRRRNRLGKCSAMETLFKEYRETVNNGGDCPLCCRGFSEPERRVCLRHIDEEMKILPKSIEDCQFALQQLQRQLEALRALQPAWVRYNDLRAKLPQLQQAEQQLQEQVEELSEKAMAAQMDYAEVHERVKELTRINSEVVWHVDRLAGEAEVLRKEIAVLDPAAATAPAGCSVSEIDTELEAVEAARQRAELARDGAMARVNRYRDERALEAAAAVNRVNELQSKIQELEAANTVLEQELRAAAGNLGPLETERDSLLRQRDEARQRAQREVTEAEEQLRGAQLHLSQLLDKARVVSEYEARGRGAELARMGSELEAAQGRIEEQGRVLAAKEEELTALRQELVADAALRRDVVDVLDMRSSRKAEEDLATELAAMEARVAQVGDPGSLHRQATSLAEQRDALRSQQDVLRGHIAAAQQAAARAQAELNDPKYRDIQQRFYSQQVTVKTTEMAMSDLDKYYKALEKALLVFHTTKMADINKIIKELWQKTYRGQDIDYIQIKADTEGAGARSYNYRVVMYSGSAELEMRGRCSAGQKVLACLIIRLALAETFCLNCGILALDEPTTNLDAENSASLARALKSLMESRSGQENFQLIVITHDENFAQLIGTREHVDTLWRVTKDPATQHTLVTPEALRD</sequence>
<keyword evidence="10" id="KW-0378">Hydrolase</keyword>
<proteinExistence type="inferred from homology"/>
<evidence type="ECO:0000256" key="13">
    <source>
        <dbReference type="ARBA" id="ARBA00022842"/>
    </source>
</evidence>
<dbReference type="GeneID" id="9626658"/>
<comment type="similarity">
    <text evidence="4">Belongs to the SMC family. RAD50 subfamily.</text>
</comment>
<feature type="domain" description="Zinc-hook" evidence="22">
    <location>
        <begin position="515"/>
        <end position="611"/>
    </location>
</feature>
<evidence type="ECO:0000256" key="9">
    <source>
        <dbReference type="ARBA" id="ARBA00022763"/>
    </source>
</evidence>
<keyword evidence="12" id="KW-0067">ATP-binding</keyword>
<dbReference type="FunFam" id="3.40.50.300:FF:000593">
    <property type="entry name" value="DNA repair protein RAD50"/>
    <property type="match status" value="1"/>
</dbReference>
<feature type="region of interest" description="Disordered" evidence="21">
    <location>
        <begin position="350"/>
        <end position="373"/>
    </location>
</feature>
<evidence type="ECO:0000256" key="4">
    <source>
        <dbReference type="ARBA" id="ARBA00009439"/>
    </source>
</evidence>
<gene>
    <name evidence="23" type="ORF">VOLCADRAFT_119635</name>
</gene>
<dbReference type="GO" id="GO:0003691">
    <property type="term" value="F:double-stranded telomeric DNA binding"/>
    <property type="evidence" value="ECO:0007669"/>
    <property type="project" value="TreeGrafter"/>
</dbReference>
<evidence type="ECO:0000256" key="10">
    <source>
        <dbReference type="ARBA" id="ARBA00022801"/>
    </source>
</evidence>
<keyword evidence="17" id="KW-0469">Meiosis</keyword>
<evidence type="ECO:0000256" key="8">
    <source>
        <dbReference type="ARBA" id="ARBA00022741"/>
    </source>
</evidence>
<dbReference type="GO" id="GO:0030870">
    <property type="term" value="C:Mre11 complex"/>
    <property type="evidence" value="ECO:0007669"/>
    <property type="project" value="TreeGrafter"/>
</dbReference>
<feature type="coiled-coil region" evidence="20">
    <location>
        <begin position="259"/>
        <end position="286"/>
    </location>
</feature>
<dbReference type="GO" id="GO:0005524">
    <property type="term" value="F:ATP binding"/>
    <property type="evidence" value="ECO:0007669"/>
    <property type="project" value="UniProtKB-KW"/>
</dbReference>
<comment type="catalytic activity">
    <reaction evidence="18">
        <text>ATP + H2O = ADP + phosphate + H(+)</text>
        <dbReference type="Rhea" id="RHEA:13065"/>
        <dbReference type="ChEBI" id="CHEBI:15377"/>
        <dbReference type="ChEBI" id="CHEBI:15378"/>
        <dbReference type="ChEBI" id="CHEBI:30616"/>
        <dbReference type="ChEBI" id="CHEBI:43474"/>
        <dbReference type="ChEBI" id="CHEBI:456216"/>
    </reaction>
</comment>
<evidence type="ECO:0000256" key="12">
    <source>
        <dbReference type="ARBA" id="ARBA00022840"/>
    </source>
</evidence>
<dbReference type="GO" id="GO:0070192">
    <property type="term" value="P:chromosome organization involved in meiotic cell cycle"/>
    <property type="evidence" value="ECO:0007669"/>
    <property type="project" value="TreeGrafter"/>
</dbReference>
<keyword evidence="6" id="KW-0158">Chromosome</keyword>
<evidence type="ECO:0000256" key="3">
    <source>
        <dbReference type="ARBA" id="ARBA00004286"/>
    </source>
</evidence>
<evidence type="ECO:0000256" key="14">
    <source>
        <dbReference type="ARBA" id="ARBA00023054"/>
    </source>
</evidence>
<dbReference type="RefSeq" id="XP_002957208.1">
    <property type="nucleotide sequence ID" value="XM_002957162.1"/>
</dbReference>
<evidence type="ECO:0000256" key="17">
    <source>
        <dbReference type="ARBA" id="ARBA00023254"/>
    </source>
</evidence>
<organism evidence="24">
    <name type="scientific">Volvox carteri f. nagariensis</name>
    <dbReference type="NCBI Taxonomy" id="3068"/>
    <lineage>
        <taxon>Eukaryota</taxon>
        <taxon>Viridiplantae</taxon>
        <taxon>Chlorophyta</taxon>
        <taxon>core chlorophytes</taxon>
        <taxon>Chlorophyceae</taxon>
        <taxon>CS clade</taxon>
        <taxon>Chlamydomonadales</taxon>
        <taxon>Volvocaceae</taxon>
        <taxon>Volvox</taxon>
    </lineage>
</organism>
<keyword evidence="9" id="KW-0227">DNA damage</keyword>
<dbReference type="eggNOG" id="KOG0962">
    <property type="taxonomic scope" value="Eukaryota"/>
</dbReference>
<dbReference type="SUPFAM" id="SSF75712">
    <property type="entry name" value="Rad50 coiled-coil Zn hook"/>
    <property type="match status" value="1"/>
</dbReference>
<feature type="binding site" evidence="19">
    <location>
        <position position="559"/>
    </location>
    <ligand>
        <name>Zn(2+)</name>
        <dbReference type="ChEBI" id="CHEBI:29105"/>
    </ligand>
</feature>
<evidence type="ECO:0000256" key="15">
    <source>
        <dbReference type="ARBA" id="ARBA00023204"/>
    </source>
</evidence>
<evidence type="ECO:0000313" key="24">
    <source>
        <dbReference type="Proteomes" id="UP000001058"/>
    </source>
</evidence>
<feature type="coiled-coil region" evidence="20">
    <location>
        <begin position="702"/>
        <end position="871"/>
    </location>
</feature>
<dbReference type="Proteomes" id="UP000001058">
    <property type="component" value="Unassembled WGS sequence"/>
</dbReference>
<evidence type="ECO:0000256" key="6">
    <source>
        <dbReference type="ARBA" id="ARBA00022454"/>
    </source>
</evidence>
<dbReference type="AlphaFoldDB" id="D8UEV3"/>
<feature type="coiled-coil region" evidence="20">
    <location>
        <begin position="79"/>
        <end position="113"/>
    </location>
</feature>
<dbReference type="InterPro" id="IPR027417">
    <property type="entry name" value="P-loop_NTPase"/>
</dbReference>
<keyword evidence="13" id="KW-0460">Magnesium</keyword>
<keyword evidence="7 19" id="KW-0479">Metal-binding</keyword>